<protein>
    <submittedName>
        <fullName evidence="1">Uncharacterized protein</fullName>
    </submittedName>
</protein>
<comment type="caution">
    <text evidence="1">The sequence shown here is derived from an EMBL/GenBank/DDBJ whole genome shotgun (WGS) entry which is preliminary data.</text>
</comment>
<dbReference type="Proteomes" id="UP000684084">
    <property type="component" value="Unassembled WGS sequence"/>
</dbReference>
<dbReference type="VEuPathDB" id="FungiDB:RhiirA1_472940"/>
<dbReference type="AlphaFoldDB" id="A0A2I1E7I5"/>
<sequence length="110" mass="12037">MKNDLETGALIIISLAVAITPSSPTFHIFANANNIDKRKNYVIEKETNIIFDNLINNDNANDTNETNNITITNVTNISTSLPQISPTTSSSSTIKHKPLPLFLLIEGVKV</sequence>
<evidence type="ECO:0000313" key="2">
    <source>
        <dbReference type="Proteomes" id="UP000684084"/>
    </source>
</evidence>
<reference evidence="1" key="1">
    <citation type="submission" date="2020-05" db="EMBL/GenBank/DDBJ databases">
        <authorList>
            <person name="Rincon C."/>
            <person name="Sanders R I."/>
            <person name="Robbins C."/>
            <person name="Chaturvedi A."/>
        </authorList>
    </citation>
    <scope>NUCLEOTIDE SEQUENCE</scope>
    <source>
        <strain evidence="1">CHB12</strain>
    </source>
</reference>
<name>A0A2I1E7I5_9GLOM</name>
<evidence type="ECO:0000313" key="1">
    <source>
        <dbReference type="EMBL" id="CAB5350011.1"/>
    </source>
</evidence>
<accession>A0A2I1E7I5</accession>
<dbReference type="EMBL" id="CAGKOT010000007">
    <property type="protein sequence ID" value="CAB5350011.1"/>
    <property type="molecule type" value="Genomic_DNA"/>
</dbReference>
<proteinExistence type="predicted"/>
<organism evidence="1 2">
    <name type="scientific">Rhizophagus irregularis</name>
    <dbReference type="NCBI Taxonomy" id="588596"/>
    <lineage>
        <taxon>Eukaryota</taxon>
        <taxon>Fungi</taxon>
        <taxon>Fungi incertae sedis</taxon>
        <taxon>Mucoromycota</taxon>
        <taxon>Glomeromycotina</taxon>
        <taxon>Glomeromycetes</taxon>
        <taxon>Glomerales</taxon>
        <taxon>Glomeraceae</taxon>
        <taxon>Rhizophagus</taxon>
    </lineage>
</organism>
<gene>
    <name evidence="1" type="ORF">CHRIB12_LOCUS4853</name>
</gene>
<dbReference type="OrthoDB" id="10417780at2759"/>